<dbReference type="Gene3D" id="1.10.357.10">
    <property type="entry name" value="Tetracycline Repressor, domain 2"/>
    <property type="match status" value="1"/>
</dbReference>
<keyword evidence="1" id="KW-0805">Transcription regulation</keyword>
<keyword evidence="2 4" id="KW-0238">DNA-binding</keyword>
<dbReference type="InterPro" id="IPR041583">
    <property type="entry name" value="TetR_C_31"/>
</dbReference>
<dbReference type="Pfam" id="PF17940">
    <property type="entry name" value="TetR_C_31"/>
    <property type="match status" value="1"/>
</dbReference>
<sequence length="201" mass="21191">MTDKPSEAPARGRSRGRPRGFDPDAVLKAASERFRTQGYAATSLDDLVEATGLARPSLYAAFGDKRALYLAALARVSARAERGFDAIAAQGLELRKLVEIMLMFTIDGYLSGEKGPSGCLAVSTASAESASDPQVRAALADFLAMEDRRIEELLAAAGSAHPAAHARIVAAVIHSLSVRARAGEPREALEQIARDCAALVA</sequence>
<evidence type="ECO:0000256" key="4">
    <source>
        <dbReference type="PROSITE-ProRule" id="PRU00335"/>
    </source>
</evidence>
<dbReference type="KEGG" id="spap:H3Z74_21150"/>
<evidence type="ECO:0000256" key="3">
    <source>
        <dbReference type="ARBA" id="ARBA00023163"/>
    </source>
</evidence>
<dbReference type="SUPFAM" id="SSF48498">
    <property type="entry name" value="Tetracyclin repressor-like, C-terminal domain"/>
    <property type="match status" value="1"/>
</dbReference>
<dbReference type="InterPro" id="IPR009057">
    <property type="entry name" value="Homeodomain-like_sf"/>
</dbReference>
<dbReference type="Gene3D" id="1.10.10.60">
    <property type="entry name" value="Homeodomain-like"/>
    <property type="match status" value="1"/>
</dbReference>
<dbReference type="InterPro" id="IPR023772">
    <property type="entry name" value="DNA-bd_HTH_TetR-type_CS"/>
</dbReference>
<evidence type="ECO:0000259" key="6">
    <source>
        <dbReference type="PROSITE" id="PS50977"/>
    </source>
</evidence>
<evidence type="ECO:0000313" key="7">
    <source>
        <dbReference type="EMBL" id="QNQ09155.1"/>
    </source>
</evidence>
<dbReference type="PROSITE" id="PS01081">
    <property type="entry name" value="HTH_TETR_1"/>
    <property type="match status" value="1"/>
</dbReference>
<evidence type="ECO:0000256" key="5">
    <source>
        <dbReference type="SAM" id="MobiDB-lite"/>
    </source>
</evidence>
<protein>
    <submittedName>
        <fullName evidence="7">TetR/AcrR family transcriptional regulator</fullName>
    </submittedName>
</protein>
<dbReference type="EMBL" id="CP061038">
    <property type="protein sequence ID" value="QNQ09155.1"/>
    <property type="molecule type" value="Genomic_DNA"/>
</dbReference>
<dbReference type="RefSeq" id="WP_187761478.1">
    <property type="nucleotide sequence ID" value="NZ_CP061038.1"/>
</dbReference>
<dbReference type="Proteomes" id="UP000516148">
    <property type="component" value="Chromosome"/>
</dbReference>
<name>A0A7H0LHK2_9SPHN</name>
<dbReference type="InterPro" id="IPR001647">
    <property type="entry name" value="HTH_TetR"/>
</dbReference>
<gene>
    <name evidence="7" type="ORF">H3Z74_21150</name>
</gene>
<proteinExistence type="predicted"/>
<dbReference type="AlphaFoldDB" id="A0A7H0LHK2"/>
<feature type="DNA-binding region" description="H-T-H motif" evidence="4">
    <location>
        <begin position="43"/>
        <end position="62"/>
    </location>
</feature>
<accession>A0A7H0LHK2</accession>
<evidence type="ECO:0000256" key="2">
    <source>
        <dbReference type="ARBA" id="ARBA00023125"/>
    </source>
</evidence>
<evidence type="ECO:0000313" key="8">
    <source>
        <dbReference type="Proteomes" id="UP000516148"/>
    </source>
</evidence>
<dbReference type="PANTHER" id="PTHR47506:SF1">
    <property type="entry name" value="HTH-TYPE TRANSCRIPTIONAL REGULATOR YJDC"/>
    <property type="match status" value="1"/>
</dbReference>
<reference evidence="7 8" key="1">
    <citation type="submission" date="2020-09" db="EMBL/GenBank/DDBJ databases">
        <title>Sphingomonas sp., a new species isolated from pork steak.</title>
        <authorList>
            <person name="Heidler von Heilborn D."/>
        </authorList>
    </citation>
    <scope>NUCLEOTIDE SEQUENCE [LARGE SCALE GENOMIC DNA]</scope>
    <source>
        <strain evidence="8">S8-3T</strain>
    </source>
</reference>
<keyword evidence="8" id="KW-1185">Reference proteome</keyword>
<dbReference type="Pfam" id="PF00440">
    <property type="entry name" value="TetR_N"/>
    <property type="match status" value="1"/>
</dbReference>
<dbReference type="PRINTS" id="PR00455">
    <property type="entry name" value="HTHTETR"/>
</dbReference>
<dbReference type="GO" id="GO:0003677">
    <property type="term" value="F:DNA binding"/>
    <property type="evidence" value="ECO:0007669"/>
    <property type="project" value="UniProtKB-UniRule"/>
</dbReference>
<organism evidence="7 8">
    <name type="scientific">Sphingomonas alpina</name>
    <dbReference type="NCBI Taxonomy" id="653931"/>
    <lineage>
        <taxon>Bacteria</taxon>
        <taxon>Pseudomonadati</taxon>
        <taxon>Pseudomonadota</taxon>
        <taxon>Alphaproteobacteria</taxon>
        <taxon>Sphingomonadales</taxon>
        <taxon>Sphingomonadaceae</taxon>
        <taxon>Sphingomonas</taxon>
    </lineage>
</organism>
<dbReference type="InterPro" id="IPR036271">
    <property type="entry name" value="Tet_transcr_reg_TetR-rel_C_sf"/>
</dbReference>
<evidence type="ECO:0000256" key="1">
    <source>
        <dbReference type="ARBA" id="ARBA00023015"/>
    </source>
</evidence>
<dbReference type="SUPFAM" id="SSF46689">
    <property type="entry name" value="Homeodomain-like"/>
    <property type="match status" value="1"/>
</dbReference>
<dbReference type="PROSITE" id="PS50977">
    <property type="entry name" value="HTH_TETR_2"/>
    <property type="match status" value="1"/>
</dbReference>
<feature type="region of interest" description="Disordered" evidence="5">
    <location>
        <begin position="1"/>
        <end position="23"/>
    </location>
</feature>
<dbReference type="PANTHER" id="PTHR47506">
    <property type="entry name" value="TRANSCRIPTIONAL REGULATORY PROTEIN"/>
    <property type="match status" value="1"/>
</dbReference>
<feature type="domain" description="HTH tetR-type" evidence="6">
    <location>
        <begin position="20"/>
        <end position="80"/>
    </location>
</feature>
<keyword evidence="3" id="KW-0804">Transcription</keyword>